<evidence type="ECO:0000313" key="12">
    <source>
        <dbReference type="Proteomes" id="UP000178622"/>
    </source>
</evidence>
<dbReference type="Proteomes" id="UP000178622">
    <property type="component" value="Unassembled WGS sequence"/>
</dbReference>
<dbReference type="SUPFAM" id="SSF51556">
    <property type="entry name" value="Metallo-dependent hydrolases"/>
    <property type="match status" value="1"/>
</dbReference>
<dbReference type="NCBIfam" id="TIGR01430">
    <property type="entry name" value="aden_deam"/>
    <property type="match status" value="1"/>
</dbReference>
<organism evidence="11 12">
    <name type="scientific">Floricoccus tropicus</name>
    <dbReference type="NCBI Taxonomy" id="1859473"/>
    <lineage>
        <taxon>Bacteria</taxon>
        <taxon>Bacillati</taxon>
        <taxon>Bacillota</taxon>
        <taxon>Bacilli</taxon>
        <taxon>Lactobacillales</taxon>
        <taxon>Streptococcaceae</taxon>
        <taxon>Floricoccus</taxon>
    </lineage>
</organism>
<dbReference type="GO" id="GO:0046103">
    <property type="term" value="P:inosine biosynthetic process"/>
    <property type="evidence" value="ECO:0007669"/>
    <property type="project" value="TreeGrafter"/>
</dbReference>
<dbReference type="Pfam" id="PF00962">
    <property type="entry name" value="A_deaminase"/>
    <property type="match status" value="1"/>
</dbReference>
<feature type="binding site" evidence="9">
    <location>
        <position position="20"/>
    </location>
    <ligand>
        <name>substrate</name>
    </ligand>
</feature>
<evidence type="ECO:0000256" key="1">
    <source>
        <dbReference type="ARBA" id="ARBA00012784"/>
    </source>
</evidence>
<dbReference type="GO" id="GO:0043103">
    <property type="term" value="P:hypoxanthine salvage"/>
    <property type="evidence" value="ECO:0007669"/>
    <property type="project" value="TreeGrafter"/>
</dbReference>
<dbReference type="InterPro" id="IPR001365">
    <property type="entry name" value="A_deaminase_dom"/>
</dbReference>
<dbReference type="InterPro" id="IPR032466">
    <property type="entry name" value="Metal_Hydrolase"/>
</dbReference>
<protein>
    <recommendedName>
        <fullName evidence="1 9">Adenosine deaminase</fullName>
        <ecNumber evidence="1 9">3.5.4.4</ecNumber>
    </recommendedName>
    <alternativeName>
        <fullName evidence="6 9">Adenosine aminohydrolase</fullName>
    </alternativeName>
</protein>
<name>A0A1E8GIP1_9LACT</name>
<feature type="binding site" evidence="9">
    <location>
        <position position="284"/>
    </location>
    <ligand>
        <name>Zn(2+)</name>
        <dbReference type="ChEBI" id="CHEBI:29105"/>
        <note>catalytic</note>
    </ligand>
</feature>
<reference evidence="12" key="1">
    <citation type="submission" date="2016-09" db="EMBL/GenBank/DDBJ databases">
        <title>Draft genome sequence of a novel species of the family Streptococcaceae isolated from flowers.</title>
        <authorList>
            <person name="Chuah L.-O."/>
            <person name="Yap K.-P."/>
            <person name="Thong K.L."/>
            <person name="Liong M.T."/>
            <person name="Ahmad R."/>
            <person name="Rusul G."/>
        </authorList>
    </citation>
    <scope>NUCLEOTIDE SEQUENCE [LARGE SCALE GENOMIC DNA]</scope>
    <source>
        <strain evidence="12">DF1</strain>
    </source>
</reference>
<evidence type="ECO:0000256" key="7">
    <source>
        <dbReference type="ARBA" id="ARBA00047989"/>
    </source>
</evidence>
<evidence type="ECO:0000259" key="10">
    <source>
        <dbReference type="Pfam" id="PF00962"/>
    </source>
</evidence>
<dbReference type="RefSeq" id="WP_070793148.1">
    <property type="nucleotide sequence ID" value="NZ_MKIR01000026.1"/>
</dbReference>
<feature type="binding site" evidence="9">
    <location>
        <position position="16"/>
    </location>
    <ligand>
        <name>Zn(2+)</name>
        <dbReference type="ChEBI" id="CHEBI:29105"/>
        <note>catalytic</note>
    </ligand>
</feature>
<evidence type="ECO:0000256" key="5">
    <source>
        <dbReference type="ARBA" id="ARBA00023080"/>
    </source>
</evidence>
<keyword evidence="3 9" id="KW-0378">Hydrolase</keyword>
<evidence type="ECO:0000256" key="2">
    <source>
        <dbReference type="ARBA" id="ARBA00022723"/>
    </source>
</evidence>
<dbReference type="GO" id="GO:0004000">
    <property type="term" value="F:adenosine deaminase activity"/>
    <property type="evidence" value="ECO:0007669"/>
    <property type="project" value="UniProtKB-UniRule"/>
</dbReference>
<comment type="caution">
    <text evidence="11">The sequence shown here is derived from an EMBL/GenBank/DDBJ whole genome shotgun (WGS) entry which is preliminary data.</text>
</comment>
<sequence length="344" mass="38975">MLDNKTIKEMPKIELHCHLDGSLSIDAIRQMAKNENIQLPEKDEDLKVNIHAPQETHSLLDYLACFDYVLPLLQTKENLELAAYDVAKQAADENVKYIEIRFAPMHHAKKDLNIIEVTKAICKGFEQAEADFDIKVRGLICGLRHESVDTLMTLLNIFAEEDENLISDYIVGFDLAGDEENFPPKLFTPLLEKVKQKGVNLTLHAGECGCAQNIFDSIELGASRIGHGVAIHENPDEFSFLKEKKITFEMAPTSNFQTKAIESLELYPFKELFDAGVAVTINTDNRTVSNTNLVKEYCRIRDWYDFTIADFLKVNINAVEGSFITDIEKESLLDKILLEYNQLG</sequence>
<dbReference type="AlphaFoldDB" id="A0A1E8GIP1"/>
<feature type="binding site" evidence="9">
    <location>
        <position position="204"/>
    </location>
    <ligand>
        <name>Zn(2+)</name>
        <dbReference type="ChEBI" id="CHEBI:29105"/>
        <note>catalytic</note>
    </ligand>
</feature>
<feature type="site" description="Important for catalytic activity" evidence="9">
    <location>
        <position position="227"/>
    </location>
</feature>
<feature type="domain" description="Adenosine deaminase" evidence="10">
    <location>
        <begin position="11"/>
        <end position="336"/>
    </location>
</feature>
<dbReference type="STRING" id="1859473.BG261_07580"/>
<keyword evidence="5 9" id="KW-0546">Nucleotide metabolism</keyword>
<dbReference type="PANTHER" id="PTHR11409">
    <property type="entry name" value="ADENOSINE DEAMINASE"/>
    <property type="match status" value="1"/>
</dbReference>
<dbReference type="GO" id="GO:0009168">
    <property type="term" value="P:purine ribonucleoside monophosphate biosynthetic process"/>
    <property type="evidence" value="ECO:0007669"/>
    <property type="project" value="UniProtKB-UniRule"/>
</dbReference>
<dbReference type="GO" id="GO:0005829">
    <property type="term" value="C:cytosol"/>
    <property type="evidence" value="ECO:0007669"/>
    <property type="project" value="TreeGrafter"/>
</dbReference>
<dbReference type="InterPro" id="IPR006330">
    <property type="entry name" value="Ado/ade_deaminase"/>
</dbReference>
<proteinExistence type="inferred from homology"/>
<dbReference type="CDD" id="cd01320">
    <property type="entry name" value="ADA"/>
    <property type="match status" value="1"/>
</dbReference>
<evidence type="ECO:0000256" key="9">
    <source>
        <dbReference type="HAMAP-Rule" id="MF_00540"/>
    </source>
</evidence>
<feature type="binding site" evidence="9">
    <location>
        <position position="177"/>
    </location>
    <ligand>
        <name>substrate</name>
    </ligand>
</feature>
<comment type="catalytic activity">
    <reaction evidence="7">
        <text>adenosine + H2O + H(+) = inosine + NH4(+)</text>
        <dbReference type="Rhea" id="RHEA:24408"/>
        <dbReference type="ChEBI" id="CHEBI:15377"/>
        <dbReference type="ChEBI" id="CHEBI:15378"/>
        <dbReference type="ChEBI" id="CHEBI:16335"/>
        <dbReference type="ChEBI" id="CHEBI:17596"/>
        <dbReference type="ChEBI" id="CHEBI:28938"/>
        <dbReference type="EC" id="3.5.4.4"/>
    </reaction>
    <physiologicalReaction direction="left-to-right" evidence="7">
        <dbReference type="Rhea" id="RHEA:24409"/>
    </physiologicalReaction>
</comment>
<feature type="active site" description="Proton donor" evidence="9">
    <location>
        <position position="207"/>
    </location>
</feature>
<dbReference type="OrthoDB" id="9779574at2"/>
<keyword evidence="2 9" id="KW-0479">Metal-binding</keyword>
<dbReference type="HAMAP" id="MF_00540">
    <property type="entry name" value="A_deaminase"/>
    <property type="match status" value="1"/>
</dbReference>
<keyword evidence="4 9" id="KW-0862">Zinc</keyword>
<comment type="catalytic activity">
    <reaction evidence="8">
        <text>2'-deoxyadenosine + H2O + H(+) = 2'-deoxyinosine + NH4(+)</text>
        <dbReference type="Rhea" id="RHEA:28190"/>
        <dbReference type="ChEBI" id="CHEBI:15377"/>
        <dbReference type="ChEBI" id="CHEBI:15378"/>
        <dbReference type="ChEBI" id="CHEBI:17256"/>
        <dbReference type="ChEBI" id="CHEBI:28938"/>
        <dbReference type="ChEBI" id="CHEBI:28997"/>
        <dbReference type="EC" id="3.5.4.4"/>
    </reaction>
    <physiologicalReaction direction="left-to-right" evidence="8">
        <dbReference type="Rhea" id="RHEA:28191"/>
    </physiologicalReaction>
</comment>
<dbReference type="GO" id="GO:0046936">
    <property type="term" value="F:2'-deoxyadenosine deaminase activity"/>
    <property type="evidence" value="ECO:0007669"/>
    <property type="project" value="RHEA"/>
</dbReference>
<evidence type="ECO:0000256" key="8">
    <source>
        <dbReference type="ARBA" id="ARBA00049213"/>
    </source>
</evidence>
<dbReference type="Gene3D" id="3.20.20.140">
    <property type="entry name" value="Metal-dependent hydrolases"/>
    <property type="match status" value="1"/>
</dbReference>
<comment type="caution">
    <text evidence="9">Lacks conserved residue(s) required for the propagation of feature annotation.</text>
</comment>
<dbReference type="GO" id="GO:0009117">
    <property type="term" value="P:nucleotide metabolic process"/>
    <property type="evidence" value="ECO:0007669"/>
    <property type="project" value="UniProtKB-KW"/>
</dbReference>
<accession>A0A1E8GIP1</accession>
<dbReference type="PANTHER" id="PTHR11409:SF43">
    <property type="entry name" value="ADENOSINE DEAMINASE"/>
    <property type="match status" value="1"/>
</dbReference>
<comment type="similarity">
    <text evidence="9">Belongs to the metallo-dependent hydrolases superfamily. Adenosine and AMP deaminases family. Adenosine deaminase subfamily.</text>
</comment>
<evidence type="ECO:0000256" key="6">
    <source>
        <dbReference type="ARBA" id="ARBA00031852"/>
    </source>
</evidence>
<dbReference type="GO" id="GO:0008270">
    <property type="term" value="F:zinc ion binding"/>
    <property type="evidence" value="ECO:0007669"/>
    <property type="project" value="UniProtKB-UniRule"/>
</dbReference>
<dbReference type="EC" id="3.5.4.4" evidence="1 9"/>
<evidence type="ECO:0000256" key="3">
    <source>
        <dbReference type="ARBA" id="ARBA00022801"/>
    </source>
</evidence>
<comment type="cofactor">
    <cofactor evidence="9">
        <name>Zn(2+)</name>
        <dbReference type="ChEBI" id="CHEBI:29105"/>
    </cofactor>
    <text evidence="9">Binds 1 zinc ion per subunit.</text>
</comment>
<dbReference type="GO" id="GO:0006154">
    <property type="term" value="P:adenosine catabolic process"/>
    <property type="evidence" value="ECO:0007669"/>
    <property type="project" value="TreeGrafter"/>
</dbReference>
<gene>
    <name evidence="9" type="primary">add</name>
    <name evidence="11" type="ORF">BG261_07580</name>
</gene>
<dbReference type="InterPro" id="IPR028893">
    <property type="entry name" value="A_deaminase"/>
</dbReference>
<dbReference type="EMBL" id="MKIR01000026">
    <property type="protein sequence ID" value="OFI48135.1"/>
    <property type="molecule type" value="Genomic_DNA"/>
</dbReference>
<keyword evidence="12" id="KW-1185">Reference proteome</keyword>
<evidence type="ECO:0000256" key="4">
    <source>
        <dbReference type="ARBA" id="ARBA00022833"/>
    </source>
</evidence>
<feature type="binding site" evidence="9">
    <location>
        <position position="18"/>
    </location>
    <ligand>
        <name>substrate</name>
    </ligand>
</feature>
<feature type="binding site" evidence="9">
    <location>
        <position position="18"/>
    </location>
    <ligand>
        <name>Zn(2+)</name>
        <dbReference type="ChEBI" id="CHEBI:29105"/>
        <note>catalytic</note>
    </ligand>
</feature>
<evidence type="ECO:0000313" key="11">
    <source>
        <dbReference type="EMBL" id="OFI48135.1"/>
    </source>
</evidence>
<comment type="function">
    <text evidence="9">Catalyzes the hydrolytic deamination of adenosine and 2-deoxyadenosine.</text>
</comment>